<reference evidence="1 2" key="1">
    <citation type="submission" date="2018-08" db="EMBL/GenBank/DDBJ databases">
        <title>Mucilaginibacter sp. MYSH2.</title>
        <authorList>
            <person name="Seo T."/>
        </authorList>
    </citation>
    <scope>NUCLEOTIDE SEQUENCE [LARGE SCALE GENOMIC DNA]</scope>
    <source>
        <strain evidence="1 2">MYSH2</strain>
    </source>
</reference>
<organism evidence="1 2">
    <name type="scientific">Mucilaginibacter conchicola</name>
    <dbReference type="NCBI Taxonomy" id="2303333"/>
    <lineage>
        <taxon>Bacteria</taxon>
        <taxon>Pseudomonadati</taxon>
        <taxon>Bacteroidota</taxon>
        <taxon>Sphingobacteriia</taxon>
        <taxon>Sphingobacteriales</taxon>
        <taxon>Sphingobacteriaceae</taxon>
        <taxon>Mucilaginibacter</taxon>
    </lineage>
</organism>
<evidence type="ECO:0000313" key="2">
    <source>
        <dbReference type="Proteomes" id="UP000264217"/>
    </source>
</evidence>
<name>A0A372NN55_9SPHI</name>
<dbReference type="EMBL" id="QWDC01000005">
    <property type="protein sequence ID" value="RFZ90047.1"/>
    <property type="molecule type" value="Genomic_DNA"/>
</dbReference>
<dbReference type="AlphaFoldDB" id="A0A372NN55"/>
<dbReference type="RefSeq" id="WP_117394014.1">
    <property type="nucleotide sequence ID" value="NZ_QWDC01000005.1"/>
</dbReference>
<evidence type="ECO:0000313" key="1">
    <source>
        <dbReference type="EMBL" id="RFZ90047.1"/>
    </source>
</evidence>
<keyword evidence="2" id="KW-1185">Reference proteome</keyword>
<gene>
    <name evidence="1" type="ORF">D0C36_22645</name>
</gene>
<comment type="caution">
    <text evidence="1">The sequence shown here is derived from an EMBL/GenBank/DDBJ whole genome shotgun (WGS) entry which is preliminary data.</text>
</comment>
<protein>
    <submittedName>
        <fullName evidence="1">Uncharacterized protein</fullName>
    </submittedName>
</protein>
<accession>A0A372NN55</accession>
<dbReference type="Proteomes" id="UP000264217">
    <property type="component" value="Unassembled WGS sequence"/>
</dbReference>
<proteinExistence type="predicted"/>
<sequence>MLRSELHIIEAFIGRYVYPSGEVAVVTNEQLGELFAEISVQFRAAILQQFFGGHRDASLIRYIRFHQAGLIRLANDISTFYGSDGEGVNGPAQIIGEGLDALMDHLEISYQKYIDKDISLSDYAMRHLEQTVIEDTSTFFDNTENPQETALLTAVTCSLAQLVENAGPGGLSFRQRESIIQAIQTVRICRDIESDDRAGRIFLLLYRQNFNCPAFVNWFKNRVEATHHSKAGPPELRAGELCRRLTETGMNPVPSIDPAFPPVNETLLTWLIDRAGLQDKPAEKGNTVPLNCSVPQLALFTRLLYQTGSFPVTNISDLFRFFSRNFTTKKQEHISIKSFRKAFYSSEQSTAAVVLDILKRMTVQVETLYFPK</sequence>
<dbReference type="OrthoDB" id="746557at2"/>